<dbReference type="PIRSF" id="PIRSF038471">
    <property type="entry name" value="MreC"/>
    <property type="match status" value="1"/>
</dbReference>
<evidence type="ECO:0000259" key="8">
    <source>
        <dbReference type="Pfam" id="PF04085"/>
    </source>
</evidence>
<dbReference type="InterPro" id="IPR042175">
    <property type="entry name" value="Cell/Rod_MreC_2"/>
</dbReference>
<comment type="function">
    <text evidence="5">Involved in formation and maintenance of cell shape.</text>
</comment>
<dbReference type="EMBL" id="CP041666">
    <property type="protein sequence ID" value="QDP40746.1"/>
    <property type="molecule type" value="Genomic_DNA"/>
</dbReference>
<evidence type="ECO:0000313" key="10">
    <source>
        <dbReference type="Proteomes" id="UP000315215"/>
    </source>
</evidence>
<accession>A0A516KHA8</accession>
<evidence type="ECO:0000256" key="3">
    <source>
        <dbReference type="ARBA" id="ARBA00022960"/>
    </source>
</evidence>
<feature type="transmembrane region" description="Helical" evidence="7">
    <location>
        <begin position="9"/>
        <end position="27"/>
    </location>
</feature>
<organism evidence="9 10">
    <name type="scientific">Radiobacillus deserti</name>
    <dbReference type="NCBI Taxonomy" id="2594883"/>
    <lineage>
        <taxon>Bacteria</taxon>
        <taxon>Bacillati</taxon>
        <taxon>Bacillota</taxon>
        <taxon>Bacilli</taxon>
        <taxon>Bacillales</taxon>
        <taxon>Bacillaceae</taxon>
        <taxon>Radiobacillus</taxon>
    </lineage>
</organism>
<dbReference type="Gene3D" id="2.40.10.350">
    <property type="entry name" value="Rod shape-determining protein MreC, domain 2"/>
    <property type="match status" value="1"/>
</dbReference>
<dbReference type="Proteomes" id="UP000315215">
    <property type="component" value="Chromosome"/>
</dbReference>
<feature type="domain" description="Rod shape-determining protein MreC beta-barrel core" evidence="8">
    <location>
        <begin position="122"/>
        <end position="276"/>
    </location>
</feature>
<name>A0A516KHA8_9BACI</name>
<comment type="similarity">
    <text evidence="1 5">Belongs to the MreC family.</text>
</comment>
<evidence type="ECO:0000256" key="6">
    <source>
        <dbReference type="SAM" id="Coils"/>
    </source>
</evidence>
<proteinExistence type="inferred from homology"/>
<dbReference type="GO" id="GO:0008360">
    <property type="term" value="P:regulation of cell shape"/>
    <property type="evidence" value="ECO:0007669"/>
    <property type="project" value="UniProtKB-KW"/>
</dbReference>
<sequence length="293" mass="33155">MLFFRRKRLFIILIGFIVLVGLIGFSFRDRDNVSTVEEFFHDSVGWLQGIVHRPVEFTTDLFDNIKDIKRTYEENQILKERLAQYKYLIYENQELKQDNEELQNVLDKTNSLRDFMPIQASVLARSPEKWFEQVTINKGKQDGVKANMAVITGDGMVGKIQTASEFTSTVQLLSGFDLSSRISVTVEREDQEGEGVPGLIEGFDEEKNALLLKEIEYDSDLKKGDFVLSSGLGGMFPEGLPIGTIEEVTPDQYGLTQIAYVKPAANLKDLNHVIVVDPLMEETDTDEAVEGEE</sequence>
<keyword evidence="6" id="KW-0175">Coiled coil</keyword>
<dbReference type="Gene3D" id="2.40.10.340">
    <property type="entry name" value="Rod shape-determining protein MreC, domain 1"/>
    <property type="match status" value="1"/>
</dbReference>
<reference evidence="9 10" key="1">
    <citation type="submission" date="2019-07" db="EMBL/GenBank/DDBJ databases">
        <authorList>
            <person name="Li J."/>
        </authorList>
    </citation>
    <scope>NUCLEOTIDE SEQUENCE [LARGE SCALE GENOMIC DNA]</scope>
    <source>
        <strain evidence="9 10">TKL69</strain>
    </source>
</reference>
<evidence type="ECO:0000256" key="5">
    <source>
        <dbReference type="PIRNR" id="PIRNR038471"/>
    </source>
</evidence>
<dbReference type="InterPro" id="IPR042177">
    <property type="entry name" value="Cell/Rod_1"/>
</dbReference>
<dbReference type="KEGG" id="aqt:FN924_11435"/>
<gene>
    <name evidence="9" type="primary">mreC</name>
    <name evidence="9" type="ORF">FN924_11435</name>
</gene>
<keyword evidence="7" id="KW-0472">Membrane</keyword>
<evidence type="ECO:0000256" key="4">
    <source>
        <dbReference type="ARBA" id="ARBA00032089"/>
    </source>
</evidence>
<evidence type="ECO:0000313" key="9">
    <source>
        <dbReference type="EMBL" id="QDP40746.1"/>
    </source>
</evidence>
<evidence type="ECO:0000256" key="1">
    <source>
        <dbReference type="ARBA" id="ARBA00009369"/>
    </source>
</evidence>
<protein>
    <recommendedName>
        <fullName evidence="2 5">Cell shape-determining protein MreC</fullName>
    </recommendedName>
    <alternativeName>
        <fullName evidence="4 5">Cell shape protein MreC</fullName>
    </alternativeName>
</protein>
<evidence type="ECO:0000256" key="7">
    <source>
        <dbReference type="SAM" id="Phobius"/>
    </source>
</evidence>
<dbReference type="InterPro" id="IPR007221">
    <property type="entry name" value="MreC"/>
</dbReference>
<dbReference type="InterPro" id="IPR055342">
    <property type="entry name" value="MreC_beta-barrel_core"/>
</dbReference>
<dbReference type="RefSeq" id="WP_143894597.1">
    <property type="nucleotide sequence ID" value="NZ_CP041666.1"/>
</dbReference>
<dbReference type="PANTHER" id="PTHR34138:SF1">
    <property type="entry name" value="CELL SHAPE-DETERMINING PROTEIN MREC"/>
    <property type="match status" value="1"/>
</dbReference>
<dbReference type="NCBIfam" id="TIGR00219">
    <property type="entry name" value="mreC"/>
    <property type="match status" value="1"/>
</dbReference>
<dbReference type="GO" id="GO:0005886">
    <property type="term" value="C:plasma membrane"/>
    <property type="evidence" value="ECO:0007669"/>
    <property type="project" value="TreeGrafter"/>
</dbReference>
<keyword evidence="7" id="KW-0812">Transmembrane</keyword>
<keyword evidence="10" id="KW-1185">Reference proteome</keyword>
<keyword evidence="7" id="KW-1133">Transmembrane helix</keyword>
<dbReference type="OrthoDB" id="9792313at2"/>
<dbReference type="PANTHER" id="PTHR34138">
    <property type="entry name" value="CELL SHAPE-DETERMINING PROTEIN MREC"/>
    <property type="match status" value="1"/>
</dbReference>
<dbReference type="AlphaFoldDB" id="A0A516KHA8"/>
<dbReference type="Pfam" id="PF04085">
    <property type="entry name" value="MreC"/>
    <property type="match status" value="1"/>
</dbReference>
<evidence type="ECO:0000256" key="2">
    <source>
        <dbReference type="ARBA" id="ARBA00013855"/>
    </source>
</evidence>
<keyword evidence="3 5" id="KW-0133">Cell shape</keyword>
<feature type="coiled-coil region" evidence="6">
    <location>
        <begin position="85"/>
        <end position="112"/>
    </location>
</feature>